<name>A0AA36BTS0_OCTVU</name>
<dbReference type="GO" id="GO:0035330">
    <property type="term" value="P:regulation of hippo signaling"/>
    <property type="evidence" value="ECO:0007669"/>
    <property type="project" value="TreeGrafter"/>
</dbReference>
<dbReference type="GO" id="GO:0006355">
    <property type="term" value="P:regulation of DNA-templated transcription"/>
    <property type="evidence" value="ECO:0007669"/>
    <property type="project" value="TreeGrafter"/>
</dbReference>
<dbReference type="GO" id="GO:0019900">
    <property type="term" value="F:kinase binding"/>
    <property type="evidence" value="ECO:0007669"/>
    <property type="project" value="TreeGrafter"/>
</dbReference>
<dbReference type="PROSITE" id="PS51035">
    <property type="entry name" value="BAG"/>
    <property type="match status" value="1"/>
</dbReference>
<keyword evidence="8" id="KW-1185">Reference proteome</keyword>
<feature type="compositionally biased region" description="Basic and acidic residues" evidence="4">
    <location>
        <begin position="560"/>
        <end position="569"/>
    </location>
</feature>
<sequence>MFYCPIYPSPYESSPPPPSPIYPSPYESSPPLPPPPPSSSSLIYGGGDSGGVAERGGGRRIGGVGVLGRGGVGAREDSAAVPGSAVCRAAAMSGMGHMSHPPHNNNNNNNMSTAASGPHQQQYQYPHHNTNNNNGNEPPGGAAAGGSNLGDLPVGWERKIDSSTGWPYYIDHNTKQTTWQDPRLTTQPQRFFPNPYQNQGGKMVEIPVNHEMSSAYTPQAGYSSAQPRQIPVHTVPTPSAHYQYRQQAPPPQPPQQGAHQYPGASEAREIPIQHVGSNSQPAEPPRQHYTTHFQHTPAFNYPHFQGQPHPTNTMPHRQPQPPASPQQQQQPPPTHPQQQQQHPHPQHQFNYQPGQQPASFQGSWTSSPSHQAGGQNAGERVIPIVRHTDSPGAGSPQTGRKPPTQQPPTQGVYMQGPQTYAQPHHEAGKEPAAKEGSPKEHELEKPLSPLETVEKIVEDAKELGLQVNMFKGSKRDKNYKYLEEMLTRMLLKLDNIQAGSDDSIRQARKHAVNTITQTLDLLELKGMSGEDNKESEMRRDADRTESTAPPTDANVPEKSGSSEKKEPGCVREMMLDSEVAC</sequence>
<feature type="compositionally biased region" description="Basic and acidic residues" evidence="4">
    <location>
        <begin position="528"/>
        <end position="545"/>
    </location>
</feature>
<dbReference type="SMART" id="SM00456">
    <property type="entry name" value="WW"/>
    <property type="match status" value="1"/>
</dbReference>
<feature type="region of interest" description="Disordered" evidence="4">
    <location>
        <begin position="240"/>
        <end position="264"/>
    </location>
</feature>
<dbReference type="EMBL" id="OX597836">
    <property type="protein sequence ID" value="CAI9739647.1"/>
    <property type="molecule type" value="Genomic_DNA"/>
</dbReference>
<dbReference type="Gene3D" id="1.20.58.120">
    <property type="entry name" value="BAG domain"/>
    <property type="match status" value="1"/>
</dbReference>
<dbReference type="PROSITE" id="PS50020">
    <property type="entry name" value="WW_DOMAIN_2"/>
    <property type="match status" value="1"/>
</dbReference>
<dbReference type="GO" id="GO:0005737">
    <property type="term" value="C:cytoplasm"/>
    <property type="evidence" value="ECO:0007669"/>
    <property type="project" value="UniProtKB-SubCell"/>
</dbReference>
<dbReference type="InterPro" id="IPR051105">
    <property type="entry name" value="WWC/KIBRA_Hippo_Reg"/>
</dbReference>
<evidence type="ECO:0000256" key="3">
    <source>
        <dbReference type="ARBA" id="ARBA00022553"/>
    </source>
</evidence>
<dbReference type="GO" id="GO:0060090">
    <property type="term" value="F:molecular adaptor activity"/>
    <property type="evidence" value="ECO:0007669"/>
    <property type="project" value="TreeGrafter"/>
</dbReference>
<dbReference type="GO" id="GO:0046621">
    <property type="term" value="P:negative regulation of organ growth"/>
    <property type="evidence" value="ECO:0007669"/>
    <property type="project" value="TreeGrafter"/>
</dbReference>
<proteinExistence type="predicted"/>
<keyword evidence="2" id="KW-0963">Cytoplasm</keyword>
<dbReference type="Proteomes" id="UP001162480">
    <property type="component" value="Chromosome 23"/>
</dbReference>
<gene>
    <name evidence="7" type="ORF">OCTVUL_1B024536</name>
</gene>
<dbReference type="SUPFAM" id="SSF51045">
    <property type="entry name" value="WW domain"/>
    <property type="match status" value="1"/>
</dbReference>
<keyword evidence="3" id="KW-0597">Phosphoprotein</keyword>
<evidence type="ECO:0000256" key="1">
    <source>
        <dbReference type="ARBA" id="ARBA00004496"/>
    </source>
</evidence>
<feature type="region of interest" description="Disordered" evidence="4">
    <location>
        <begin position="297"/>
        <end position="449"/>
    </location>
</feature>
<dbReference type="InterPro" id="IPR036020">
    <property type="entry name" value="WW_dom_sf"/>
</dbReference>
<evidence type="ECO:0000256" key="2">
    <source>
        <dbReference type="ARBA" id="ARBA00022490"/>
    </source>
</evidence>
<dbReference type="Pfam" id="PF02179">
    <property type="entry name" value="BAG"/>
    <property type="match status" value="1"/>
</dbReference>
<feature type="domain" description="WW" evidence="5">
    <location>
        <begin position="150"/>
        <end position="184"/>
    </location>
</feature>
<dbReference type="PANTHER" id="PTHR14791:SF29">
    <property type="entry name" value="PROTEIN KIBRA"/>
    <property type="match status" value="1"/>
</dbReference>
<feature type="compositionally biased region" description="Pro residues" evidence="4">
    <location>
        <begin position="13"/>
        <end position="38"/>
    </location>
</feature>
<evidence type="ECO:0000259" key="6">
    <source>
        <dbReference type="PROSITE" id="PS51035"/>
    </source>
</evidence>
<feature type="compositionally biased region" description="Basic and acidic residues" evidence="4">
    <location>
        <begin position="423"/>
        <end position="445"/>
    </location>
</feature>
<feature type="region of interest" description="Disordered" evidence="4">
    <location>
        <begin position="1"/>
        <end position="78"/>
    </location>
</feature>
<feature type="region of interest" description="Disordered" evidence="4">
    <location>
        <begin position="94"/>
        <end position="149"/>
    </location>
</feature>
<dbReference type="AlphaFoldDB" id="A0AA36BTS0"/>
<dbReference type="GO" id="GO:0051087">
    <property type="term" value="F:protein-folding chaperone binding"/>
    <property type="evidence" value="ECO:0007669"/>
    <property type="project" value="InterPro"/>
</dbReference>
<feature type="domain" description="BAG" evidence="6">
    <location>
        <begin position="449"/>
        <end position="526"/>
    </location>
</feature>
<dbReference type="PANTHER" id="PTHR14791">
    <property type="entry name" value="BOMB/KIRA PROTEINS"/>
    <property type="match status" value="1"/>
</dbReference>
<evidence type="ECO:0000259" key="5">
    <source>
        <dbReference type="PROSITE" id="PS50020"/>
    </source>
</evidence>
<protein>
    <submittedName>
        <fullName evidence="7">BAG family molecular chaperone regulator 3-like</fullName>
    </submittedName>
</protein>
<dbReference type="SUPFAM" id="SSF63491">
    <property type="entry name" value="BAG domain"/>
    <property type="match status" value="1"/>
</dbReference>
<dbReference type="Pfam" id="PF00397">
    <property type="entry name" value="WW"/>
    <property type="match status" value="1"/>
</dbReference>
<dbReference type="PROSITE" id="PS01159">
    <property type="entry name" value="WW_DOMAIN_1"/>
    <property type="match status" value="1"/>
</dbReference>
<feature type="compositionally biased region" description="Low complexity" evidence="4">
    <location>
        <begin position="255"/>
        <end position="264"/>
    </location>
</feature>
<feature type="compositionally biased region" description="Low complexity" evidence="4">
    <location>
        <begin position="117"/>
        <end position="141"/>
    </location>
</feature>
<evidence type="ECO:0000256" key="4">
    <source>
        <dbReference type="SAM" id="MobiDB-lite"/>
    </source>
</evidence>
<comment type="subcellular location">
    <subcellularLocation>
        <location evidence="1">Cytoplasm</location>
    </subcellularLocation>
</comment>
<dbReference type="GO" id="GO:0016477">
    <property type="term" value="P:cell migration"/>
    <property type="evidence" value="ECO:0007669"/>
    <property type="project" value="TreeGrafter"/>
</dbReference>
<dbReference type="InterPro" id="IPR036533">
    <property type="entry name" value="BAG_dom_sf"/>
</dbReference>
<evidence type="ECO:0000313" key="7">
    <source>
        <dbReference type="EMBL" id="CAI9739647.1"/>
    </source>
</evidence>
<dbReference type="CDD" id="cd00201">
    <property type="entry name" value="WW"/>
    <property type="match status" value="1"/>
</dbReference>
<feature type="compositionally biased region" description="Pro residues" evidence="4">
    <location>
        <begin position="318"/>
        <end position="335"/>
    </location>
</feature>
<feature type="compositionally biased region" description="Gly residues" evidence="4">
    <location>
        <begin position="44"/>
        <end position="73"/>
    </location>
</feature>
<organism evidence="7 8">
    <name type="scientific">Octopus vulgaris</name>
    <name type="common">Common octopus</name>
    <dbReference type="NCBI Taxonomy" id="6645"/>
    <lineage>
        <taxon>Eukaryota</taxon>
        <taxon>Metazoa</taxon>
        <taxon>Spiralia</taxon>
        <taxon>Lophotrochozoa</taxon>
        <taxon>Mollusca</taxon>
        <taxon>Cephalopoda</taxon>
        <taxon>Coleoidea</taxon>
        <taxon>Octopodiformes</taxon>
        <taxon>Octopoda</taxon>
        <taxon>Incirrata</taxon>
        <taxon>Octopodidae</taxon>
        <taxon>Octopus</taxon>
    </lineage>
</organism>
<feature type="compositionally biased region" description="Low complexity" evidence="4">
    <location>
        <begin position="336"/>
        <end position="353"/>
    </location>
</feature>
<dbReference type="InterPro" id="IPR001202">
    <property type="entry name" value="WW_dom"/>
</dbReference>
<dbReference type="SMART" id="SM00264">
    <property type="entry name" value="BAG"/>
    <property type="match status" value="1"/>
</dbReference>
<dbReference type="InterPro" id="IPR003103">
    <property type="entry name" value="BAG_domain"/>
</dbReference>
<feature type="compositionally biased region" description="Low complexity" evidence="4">
    <location>
        <begin position="1"/>
        <end position="12"/>
    </location>
</feature>
<feature type="compositionally biased region" description="Polar residues" evidence="4">
    <location>
        <begin position="354"/>
        <end position="374"/>
    </location>
</feature>
<feature type="region of interest" description="Disordered" evidence="4">
    <location>
        <begin position="525"/>
        <end position="581"/>
    </location>
</feature>
<evidence type="ECO:0000313" key="8">
    <source>
        <dbReference type="Proteomes" id="UP001162480"/>
    </source>
</evidence>
<accession>A0AA36BTS0</accession>
<reference evidence="7" key="1">
    <citation type="submission" date="2023-08" db="EMBL/GenBank/DDBJ databases">
        <authorList>
            <person name="Alioto T."/>
            <person name="Alioto T."/>
            <person name="Gomez Garrido J."/>
        </authorList>
    </citation>
    <scope>NUCLEOTIDE SEQUENCE</scope>
</reference>
<dbReference type="Gene3D" id="2.20.70.10">
    <property type="match status" value="1"/>
</dbReference>